<dbReference type="Proteomes" id="UP000670092">
    <property type="component" value="Unassembled WGS sequence"/>
</dbReference>
<accession>A0A8H8D6F9</accession>
<organism evidence="1 2">
    <name type="scientific">Ajellomyces capsulatus</name>
    <name type="common">Darling's disease fungus</name>
    <name type="synonym">Histoplasma capsulatum</name>
    <dbReference type="NCBI Taxonomy" id="5037"/>
    <lineage>
        <taxon>Eukaryota</taxon>
        <taxon>Fungi</taxon>
        <taxon>Dikarya</taxon>
        <taxon>Ascomycota</taxon>
        <taxon>Pezizomycotina</taxon>
        <taxon>Eurotiomycetes</taxon>
        <taxon>Eurotiomycetidae</taxon>
        <taxon>Onygenales</taxon>
        <taxon>Ajellomycetaceae</taxon>
        <taxon>Histoplasma</taxon>
    </lineage>
</organism>
<dbReference type="VEuPathDB" id="FungiDB:I7I52_00270"/>
<sequence>MREGVWVFLLRNCATNWHHRMDYQIPRDSEIRRSLLVKYAGCCGVQHCSWLNIYIKCEIGGGVGGGLVLITSLSRGSLYLTK</sequence>
<protein>
    <submittedName>
        <fullName evidence="1">Uncharacterized protein</fullName>
    </submittedName>
</protein>
<dbReference type="EMBL" id="JAEVHI010000001">
    <property type="protein sequence ID" value="KAG5302582.1"/>
    <property type="molecule type" value="Genomic_DNA"/>
</dbReference>
<evidence type="ECO:0000313" key="1">
    <source>
        <dbReference type="EMBL" id="KAG5302582.1"/>
    </source>
</evidence>
<name>A0A8H8D6F9_AJECA</name>
<proteinExistence type="predicted"/>
<gene>
    <name evidence="1" type="ORF">I7I52_00270</name>
</gene>
<evidence type="ECO:0000313" key="2">
    <source>
        <dbReference type="Proteomes" id="UP000670092"/>
    </source>
</evidence>
<comment type="caution">
    <text evidence="1">The sequence shown here is derived from an EMBL/GenBank/DDBJ whole genome shotgun (WGS) entry which is preliminary data.</text>
</comment>
<reference evidence="1 2" key="1">
    <citation type="submission" date="2021-01" db="EMBL/GenBank/DDBJ databases">
        <title>Chromosome-level genome assembly of a human fungal pathogen reveals clustering of transcriptionally co-regulated genes.</title>
        <authorList>
            <person name="Voorhies M."/>
            <person name="Cohen S."/>
            <person name="Shea T.P."/>
            <person name="Petrus S."/>
            <person name="Munoz J.F."/>
            <person name="Poplawski S."/>
            <person name="Goldman W.E."/>
            <person name="Michael T."/>
            <person name="Cuomo C.A."/>
            <person name="Sil A."/>
            <person name="Beyhan S."/>
        </authorList>
    </citation>
    <scope>NUCLEOTIDE SEQUENCE [LARGE SCALE GENOMIC DNA]</scope>
    <source>
        <strain evidence="1 2">G184AR</strain>
    </source>
</reference>
<dbReference type="AlphaFoldDB" id="A0A8H8D6F9"/>